<evidence type="ECO:0000313" key="1">
    <source>
        <dbReference type="EMBL" id="KAJ8684174.1"/>
    </source>
</evidence>
<proteinExistence type="predicted"/>
<gene>
    <name evidence="1" type="ORF">QAD02_019966</name>
</gene>
<comment type="caution">
    <text evidence="1">The sequence shown here is derived from an EMBL/GenBank/DDBJ whole genome shotgun (WGS) entry which is preliminary data.</text>
</comment>
<dbReference type="Proteomes" id="UP001239111">
    <property type="component" value="Chromosome 1"/>
</dbReference>
<sequence>TQTYVSETNRVEQEKSNKEVIATGVSIKQLCRSFGDVSNMNENGSMTLGNPDNNKFQEKSSFNKFDALTKKSAAVLHVRSVDASKVQQQLNAVAQNGDANPNCRSCGKVVFQMEQTKAEGKVWHKNCFRCVQCGKQLSVDSYESHEGTLYCKPHFKDLFQPKPVEESDQPTSDKPDLGLEELSSLNVKSRFQVFEKANEMPNDIERSPSQVAVKRSPSILSKLARFQAKGMDIGVADEALNGIPFEESSESEEDIEEEETEEVDTETAVVKSKRGSRERPISFTKMDDIKNRWESTSQQGRKESQREARKEEIAGIRSKLFMGKQGKMKEMYQQAVADSERVTKINAAEEIQHATNARSIKERFERGEPIAATSDDEQEKIKGEKPDEEILAAGISRKSRSLFLELDATAAKTARPVTPNSQTKTLVETPRRARDMDSPDREIMRDPEVVRAEDGREEVVKTDTARKMLSIFRQMEEKATKEELPDGPKPLKCFTPPPEDKFAKATASDSDEEEDEAEESEDEEHNPNYVRASDKVEDEFLKQAQTAVRAKTLRAKFEHWETTDGKTNNHHVAEVEYSQADGSQPSIESASSLRARFESLGSQPADAPRAPKVKVNRFVEIQTNCMDVCESCEKKVYPLEKVETNSKIFHKQCFRCQQCNCILRMDTFTLNNGKLYCIPHFKQLFITRGNYDEGFGVDPHKNKWSTTGPAPIAVRNGDA</sequence>
<reference evidence="1" key="1">
    <citation type="submission" date="2023-04" db="EMBL/GenBank/DDBJ databases">
        <title>A chromosome-level genome assembly of the parasitoid wasp Eretmocerus hayati.</title>
        <authorList>
            <person name="Zhong Y."/>
            <person name="Liu S."/>
            <person name="Liu Y."/>
        </authorList>
    </citation>
    <scope>NUCLEOTIDE SEQUENCE</scope>
    <source>
        <strain evidence="1">ZJU_SS_LIU_2023</strain>
    </source>
</reference>
<keyword evidence="2" id="KW-1185">Reference proteome</keyword>
<feature type="non-terminal residue" evidence="1">
    <location>
        <position position="1"/>
    </location>
</feature>
<organism evidence="1 2">
    <name type="scientific">Eretmocerus hayati</name>
    <dbReference type="NCBI Taxonomy" id="131215"/>
    <lineage>
        <taxon>Eukaryota</taxon>
        <taxon>Metazoa</taxon>
        <taxon>Ecdysozoa</taxon>
        <taxon>Arthropoda</taxon>
        <taxon>Hexapoda</taxon>
        <taxon>Insecta</taxon>
        <taxon>Pterygota</taxon>
        <taxon>Neoptera</taxon>
        <taxon>Endopterygota</taxon>
        <taxon>Hymenoptera</taxon>
        <taxon>Apocrita</taxon>
        <taxon>Proctotrupomorpha</taxon>
        <taxon>Chalcidoidea</taxon>
        <taxon>Aphelinidae</taxon>
        <taxon>Aphelininae</taxon>
        <taxon>Eretmocerus</taxon>
    </lineage>
</organism>
<name>A0ACC2PKQ2_9HYME</name>
<accession>A0ACC2PKQ2</accession>
<evidence type="ECO:0000313" key="2">
    <source>
        <dbReference type="Proteomes" id="UP001239111"/>
    </source>
</evidence>
<dbReference type="EMBL" id="CM056741">
    <property type="protein sequence ID" value="KAJ8684174.1"/>
    <property type="molecule type" value="Genomic_DNA"/>
</dbReference>
<protein>
    <submittedName>
        <fullName evidence="1">Uncharacterized protein</fullName>
    </submittedName>
</protein>